<dbReference type="EMBL" id="UYJE01003370">
    <property type="protein sequence ID" value="VDI18602.1"/>
    <property type="molecule type" value="Genomic_DNA"/>
</dbReference>
<dbReference type="Proteomes" id="UP000596742">
    <property type="component" value="Unassembled WGS sequence"/>
</dbReference>
<accession>A0A8B6DDV8</accession>
<keyword evidence="2" id="KW-1185">Reference proteome</keyword>
<sequence>LPLCLLCLKRSAKVARGNITTQSIRTTRINQKHLRQSNIPTLQNSVISLNGRGTDINDWTCINNLAISSTEGVVVFKSDSTFSDGPSSTNNRLYLCMKFTKVTPDLYYFYLLSDIYDVVDPDERTLAFVDSDSPADDAPICSTFCQTAQTPKIRTLRKPGTMDTLPSSTPLCACGSSCKSKAYSIDFNKTWTTVFVAIGLVFNFNIR</sequence>
<evidence type="ECO:0000313" key="2">
    <source>
        <dbReference type="Proteomes" id="UP000596742"/>
    </source>
</evidence>
<feature type="non-terminal residue" evidence="1">
    <location>
        <position position="1"/>
    </location>
</feature>
<comment type="caution">
    <text evidence="1">The sequence shown here is derived from an EMBL/GenBank/DDBJ whole genome shotgun (WGS) entry which is preliminary data.</text>
</comment>
<dbReference type="AlphaFoldDB" id="A0A8B6DDV8"/>
<evidence type="ECO:0000313" key="1">
    <source>
        <dbReference type="EMBL" id="VDI18602.1"/>
    </source>
</evidence>
<name>A0A8B6DDV8_MYTGA</name>
<proteinExistence type="predicted"/>
<dbReference type="OrthoDB" id="6065534at2759"/>
<protein>
    <submittedName>
        <fullName evidence="1">Uncharacterized protein</fullName>
    </submittedName>
</protein>
<gene>
    <name evidence="1" type="ORF">MGAL_10B077084</name>
</gene>
<reference evidence="1" key="1">
    <citation type="submission" date="2018-11" db="EMBL/GenBank/DDBJ databases">
        <authorList>
            <person name="Alioto T."/>
            <person name="Alioto T."/>
        </authorList>
    </citation>
    <scope>NUCLEOTIDE SEQUENCE</scope>
</reference>
<organism evidence="1 2">
    <name type="scientific">Mytilus galloprovincialis</name>
    <name type="common">Mediterranean mussel</name>
    <dbReference type="NCBI Taxonomy" id="29158"/>
    <lineage>
        <taxon>Eukaryota</taxon>
        <taxon>Metazoa</taxon>
        <taxon>Spiralia</taxon>
        <taxon>Lophotrochozoa</taxon>
        <taxon>Mollusca</taxon>
        <taxon>Bivalvia</taxon>
        <taxon>Autobranchia</taxon>
        <taxon>Pteriomorphia</taxon>
        <taxon>Mytilida</taxon>
        <taxon>Mytiloidea</taxon>
        <taxon>Mytilidae</taxon>
        <taxon>Mytilinae</taxon>
        <taxon>Mytilus</taxon>
    </lineage>
</organism>